<evidence type="ECO:0000256" key="3">
    <source>
        <dbReference type="RuleBase" id="RU363034"/>
    </source>
</evidence>
<name>A0ABN8I0X8_9NEOP</name>
<proteinExistence type="inferred from homology"/>
<keyword evidence="7" id="KW-1185">Reference proteome</keyword>
<dbReference type="SMART" id="SM00020">
    <property type="entry name" value="Tryp_SPc"/>
    <property type="match status" value="1"/>
</dbReference>
<keyword evidence="1" id="KW-1015">Disulfide bond</keyword>
<sequence length="353" mass="38598">MLGKLFVIISAVLAVNLVGSFGKTCNDCILLSECPGAIYLAVYKKTPKTEGLIRSSLCSTETVSDIPKICCSEFPPAPSEIDNHPNLSLLPEDCGEIEGSRVVGGEVARLYEFPWMVLISYNTRLGKEFLCGGTLINSLYVLTAAHCIKDRKIAGVRLGDYNWAKREDCDGNTCETNIQDVGVAERIIHPSYRGPPLVRNDIALLRLRRPANVSLKNISPICLPVTQELRERNLVTDPATVAGWGLTENNTASTILLKVLVPVHTSEACKLYYNRNAKEDTTKNILCAGELGKDSCKGDSGGPLMLEGDYNGNFKIIQHGIVSHGPSQCGSKFPGVYTDVSWFMKWILDTIKS</sequence>
<dbReference type="InterPro" id="IPR051487">
    <property type="entry name" value="Ser/Thr_Proteases_Immune/Dev"/>
</dbReference>
<dbReference type="PRINTS" id="PR00722">
    <property type="entry name" value="CHYMOTRYPSIN"/>
</dbReference>
<feature type="signal peptide" evidence="4">
    <location>
        <begin position="1"/>
        <end position="22"/>
    </location>
</feature>
<dbReference type="InterPro" id="IPR001314">
    <property type="entry name" value="Peptidase_S1A"/>
</dbReference>
<feature type="domain" description="Peptidase S1" evidence="5">
    <location>
        <begin position="102"/>
        <end position="352"/>
    </location>
</feature>
<feature type="non-terminal residue" evidence="6">
    <location>
        <position position="1"/>
    </location>
</feature>
<evidence type="ECO:0000256" key="4">
    <source>
        <dbReference type="SAM" id="SignalP"/>
    </source>
</evidence>
<evidence type="ECO:0000313" key="6">
    <source>
        <dbReference type="EMBL" id="CAH2045746.1"/>
    </source>
</evidence>
<keyword evidence="4" id="KW-0732">Signal</keyword>
<comment type="similarity">
    <text evidence="2">Belongs to the peptidase S1 family. CLIP subfamily.</text>
</comment>
<evidence type="ECO:0000313" key="7">
    <source>
        <dbReference type="Proteomes" id="UP000837857"/>
    </source>
</evidence>
<dbReference type="Pfam" id="PF00089">
    <property type="entry name" value="Trypsin"/>
    <property type="match status" value="1"/>
</dbReference>
<dbReference type="InterPro" id="IPR009003">
    <property type="entry name" value="Peptidase_S1_PA"/>
</dbReference>
<protein>
    <recommendedName>
        <fullName evidence="5">Peptidase S1 domain-containing protein</fullName>
    </recommendedName>
</protein>
<evidence type="ECO:0000256" key="1">
    <source>
        <dbReference type="ARBA" id="ARBA00023157"/>
    </source>
</evidence>
<dbReference type="PROSITE" id="PS50240">
    <property type="entry name" value="TRYPSIN_DOM"/>
    <property type="match status" value="1"/>
</dbReference>
<keyword evidence="3" id="KW-0720">Serine protease</keyword>
<evidence type="ECO:0000259" key="5">
    <source>
        <dbReference type="PROSITE" id="PS50240"/>
    </source>
</evidence>
<dbReference type="InterPro" id="IPR033116">
    <property type="entry name" value="TRYPSIN_SER"/>
</dbReference>
<dbReference type="InterPro" id="IPR043504">
    <property type="entry name" value="Peptidase_S1_PA_chymotrypsin"/>
</dbReference>
<dbReference type="PANTHER" id="PTHR24256">
    <property type="entry name" value="TRYPTASE-RELATED"/>
    <property type="match status" value="1"/>
</dbReference>
<dbReference type="PROSITE" id="PS00134">
    <property type="entry name" value="TRYPSIN_HIS"/>
    <property type="match status" value="1"/>
</dbReference>
<dbReference type="CDD" id="cd00190">
    <property type="entry name" value="Tryp_SPc"/>
    <property type="match status" value="1"/>
</dbReference>
<feature type="chain" id="PRO_5046300774" description="Peptidase S1 domain-containing protein" evidence="4">
    <location>
        <begin position="23"/>
        <end position="353"/>
    </location>
</feature>
<dbReference type="InterPro" id="IPR001254">
    <property type="entry name" value="Trypsin_dom"/>
</dbReference>
<dbReference type="Gene3D" id="2.40.10.10">
    <property type="entry name" value="Trypsin-like serine proteases"/>
    <property type="match status" value="2"/>
</dbReference>
<evidence type="ECO:0000256" key="2">
    <source>
        <dbReference type="ARBA" id="ARBA00024195"/>
    </source>
</evidence>
<reference evidence="6" key="1">
    <citation type="submission" date="2022-03" db="EMBL/GenBank/DDBJ databases">
        <authorList>
            <person name="Martin H S."/>
        </authorList>
    </citation>
    <scope>NUCLEOTIDE SEQUENCE</scope>
</reference>
<dbReference type="PROSITE" id="PS00135">
    <property type="entry name" value="TRYPSIN_SER"/>
    <property type="match status" value="1"/>
</dbReference>
<keyword evidence="3" id="KW-0645">Protease</keyword>
<gene>
    <name evidence="6" type="ORF">IPOD504_LOCUS5212</name>
</gene>
<dbReference type="SUPFAM" id="SSF50494">
    <property type="entry name" value="Trypsin-like serine proteases"/>
    <property type="match status" value="1"/>
</dbReference>
<dbReference type="InterPro" id="IPR018114">
    <property type="entry name" value="TRYPSIN_HIS"/>
</dbReference>
<dbReference type="EMBL" id="OW152828">
    <property type="protein sequence ID" value="CAH2045746.1"/>
    <property type="molecule type" value="Genomic_DNA"/>
</dbReference>
<accession>A0ABN8I0X8</accession>
<dbReference type="Proteomes" id="UP000837857">
    <property type="component" value="Chromosome 16"/>
</dbReference>
<keyword evidence="3" id="KW-0378">Hydrolase</keyword>
<organism evidence="6 7">
    <name type="scientific">Iphiclides podalirius</name>
    <name type="common">scarce swallowtail</name>
    <dbReference type="NCBI Taxonomy" id="110791"/>
    <lineage>
        <taxon>Eukaryota</taxon>
        <taxon>Metazoa</taxon>
        <taxon>Ecdysozoa</taxon>
        <taxon>Arthropoda</taxon>
        <taxon>Hexapoda</taxon>
        <taxon>Insecta</taxon>
        <taxon>Pterygota</taxon>
        <taxon>Neoptera</taxon>
        <taxon>Endopterygota</taxon>
        <taxon>Lepidoptera</taxon>
        <taxon>Glossata</taxon>
        <taxon>Ditrysia</taxon>
        <taxon>Papilionoidea</taxon>
        <taxon>Papilionidae</taxon>
        <taxon>Papilioninae</taxon>
        <taxon>Iphiclides</taxon>
    </lineage>
</organism>